<dbReference type="EMBL" id="MKGL01000045">
    <property type="protein sequence ID" value="RNF09588.1"/>
    <property type="molecule type" value="Genomic_DNA"/>
</dbReference>
<dbReference type="CDD" id="cd20071">
    <property type="entry name" value="SET_SMYD"/>
    <property type="match status" value="1"/>
</dbReference>
<dbReference type="Pfam" id="PF00856">
    <property type="entry name" value="SET"/>
    <property type="match status" value="1"/>
</dbReference>
<feature type="domain" description="SET" evidence="4">
    <location>
        <begin position="6"/>
        <end position="306"/>
    </location>
</feature>
<dbReference type="SUPFAM" id="SSF82199">
    <property type="entry name" value="SET domain"/>
    <property type="match status" value="1"/>
</dbReference>
<dbReference type="PANTHER" id="PTHR46402">
    <property type="entry name" value="SET AND MYND DOMAIN-CONTAINING PROTEIN 5"/>
    <property type="match status" value="1"/>
</dbReference>
<evidence type="ECO:0000313" key="6">
    <source>
        <dbReference type="Proteomes" id="UP000283634"/>
    </source>
</evidence>
<dbReference type="InterPro" id="IPR001214">
    <property type="entry name" value="SET_dom"/>
</dbReference>
<keyword evidence="2" id="KW-0808">Transferase</keyword>
<gene>
    <name evidence="5" type="ORF">TraAM80_02070</name>
</gene>
<dbReference type="GeneID" id="40326003"/>
<evidence type="ECO:0000256" key="3">
    <source>
        <dbReference type="ARBA" id="ARBA00022691"/>
    </source>
</evidence>
<dbReference type="VEuPathDB" id="TriTrypDB:TRSC58_05497"/>
<dbReference type="OrthoDB" id="438641at2759"/>
<dbReference type="RefSeq" id="XP_029241055.1">
    <property type="nucleotide sequence ID" value="XM_029379089.1"/>
</dbReference>
<dbReference type="Gene3D" id="2.170.270.10">
    <property type="entry name" value="SET domain"/>
    <property type="match status" value="1"/>
</dbReference>
<name>A0A422NVU9_TRYRA</name>
<dbReference type="GO" id="GO:0042799">
    <property type="term" value="F:histone H4K20 methyltransferase activity"/>
    <property type="evidence" value="ECO:0007669"/>
    <property type="project" value="TreeGrafter"/>
</dbReference>
<keyword evidence="1" id="KW-0489">Methyltransferase</keyword>
<evidence type="ECO:0000256" key="1">
    <source>
        <dbReference type="ARBA" id="ARBA00022603"/>
    </source>
</evidence>
<comment type="caution">
    <text evidence="5">The sequence shown here is derived from an EMBL/GenBank/DDBJ whole genome shotgun (WGS) entry which is preliminary data.</text>
</comment>
<evidence type="ECO:0000256" key="2">
    <source>
        <dbReference type="ARBA" id="ARBA00022679"/>
    </source>
</evidence>
<sequence>MKLPYAKLQVHYQPVRCIFAECGCTMLFCSVRCRQAGWLRFHFAGCPGSMTEDQRKAYYEFIHHNWECRGVDYSDTVFLAFRFICMALTNVRLHRQTLELAYKPIAQLIKAPLSAFHFTYLFSEDGSNDRQKKQDGEQQSEQEQFMHRETFKQLRDTQPSVADKDTMDEFLWTGVTLVDRILQLTEEERGLLTVTRWSELLGAVLLNGQERSPPSNYDRLKELVQRLPCGMAAMNAFEREVQLAGKDVEQLFQSSRGQGIYTVGCLLNHSCEPNLQVVHSDSGDEMLSVVALRDIDPGEELCISYIDETLSYPERQQELYEHYLFTCRCPRCDRESVARELMEPSGKAPPSACTFSKSQ</sequence>
<proteinExistence type="predicted"/>
<accession>A0A422NVU9</accession>
<dbReference type="PROSITE" id="PS50280">
    <property type="entry name" value="SET"/>
    <property type="match status" value="1"/>
</dbReference>
<keyword evidence="3" id="KW-0949">S-adenosyl-L-methionine</keyword>
<protein>
    <submittedName>
        <fullName evidence="5">SET and MYND domain-containing protein</fullName>
    </submittedName>
</protein>
<evidence type="ECO:0000259" key="4">
    <source>
        <dbReference type="PROSITE" id="PS50280"/>
    </source>
</evidence>
<reference evidence="5 6" key="1">
    <citation type="journal article" date="2018" name="BMC Genomics">
        <title>Genomic comparison of Trypanosoma conorhini and Trypanosoma rangeli to Trypanosoma cruzi strains of high and low virulence.</title>
        <authorList>
            <person name="Bradwell K.R."/>
            <person name="Koparde V.N."/>
            <person name="Matveyev A.V."/>
            <person name="Serrano M.G."/>
            <person name="Alves J.M."/>
            <person name="Parikh H."/>
            <person name="Huang B."/>
            <person name="Lee V."/>
            <person name="Espinosa-Alvarez O."/>
            <person name="Ortiz P.A."/>
            <person name="Costa-Martins A.G."/>
            <person name="Teixeira M.M."/>
            <person name="Buck G.A."/>
        </authorList>
    </citation>
    <scope>NUCLEOTIDE SEQUENCE [LARGE SCALE GENOMIC DNA]</scope>
    <source>
        <strain evidence="5 6">AM80</strain>
    </source>
</reference>
<dbReference type="GO" id="GO:0045814">
    <property type="term" value="P:negative regulation of gene expression, epigenetic"/>
    <property type="evidence" value="ECO:0007669"/>
    <property type="project" value="TreeGrafter"/>
</dbReference>
<evidence type="ECO:0000313" key="5">
    <source>
        <dbReference type="EMBL" id="RNF09588.1"/>
    </source>
</evidence>
<dbReference type="PANTHER" id="PTHR46402:SF2">
    <property type="entry name" value="HISTONE-LYSINE N-TRIMETHYLTRANSFERASE SMYD5"/>
    <property type="match status" value="1"/>
</dbReference>
<dbReference type="InterPro" id="IPR046341">
    <property type="entry name" value="SET_dom_sf"/>
</dbReference>
<dbReference type="AlphaFoldDB" id="A0A422NVU9"/>
<dbReference type="GO" id="GO:0032259">
    <property type="term" value="P:methylation"/>
    <property type="evidence" value="ECO:0007669"/>
    <property type="project" value="UniProtKB-KW"/>
</dbReference>
<dbReference type="Proteomes" id="UP000283634">
    <property type="component" value="Unassembled WGS sequence"/>
</dbReference>
<keyword evidence="6" id="KW-1185">Reference proteome</keyword>
<dbReference type="OMA" id="LNGQERS"/>
<organism evidence="5 6">
    <name type="scientific">Trypanosoma rangeli</name>
    <dbReference type="NCBI Taxonomy" id="5698"/>
    <lineage>
        <taxon>Eukaryota</taxon>
        <taxon>Discoba</taxon>
        <taxon>Euglenozoa</taxon>
        <taxon>Kinetoplastea</taxon>
        <taxon>Metakinetoplastina</taxon>
        <taxon>Trypanosomatida</taxon>
        <taxon>Trypanosomatidae</taxon>
        <taxon>Trypanosoma</taxon>
        <taxon>Herpetosoma</taxon>
    </lineage>
</organism>